<organism evidence="1 2">
    <name type="scientific">Escherichia marmotae</name>
    <dbReference type="NCBI Taxonomy" id="1499973"/>
    <lineage>
        <taxon>Bacteria</taxon>
        <taxon>Pseudomonadati</taxon>
        <taxon>Pseudomonadota</taxon>
        <taxon>Gammaproteobacteria</taxon>
        <taxon>Enterobacterales</taxon>
        <taxon>Enterobacteriaceae</taxon>
        <taxon>Escherichia</taxon>
    </lineage>
</organism>
<dbReference type="Proteomes" id="UP000512146">
    <property type="component" value="Chromosome"/>
</dbReference>
<gene>
    <name evidence="1" type="ORF">HV276_13935</name>
</gene>
<reference evidence="1 2" key="1">
    <citation type="submission" date="2020-06" db="EMBL/GenBank/DDBJ databases">
        <title>REHAB project genomes.</title>
        <authorList>
            <person name="Shaw L.P."/>
        </authorList>
    </citation>
    <scope>NUCLEOTIDE SEQUENCE [LARGE SCALE GENOMIC DNA]</scope>
    <source>
        <strain evidence="1 2">RHBSTW-00777</strain>
    </source>
</reference>
<dbReference type="EMBL" id="CP056165">
    <property type="protein sequence ID" value="QLX30729.1"/>
    <property type="molecule type" value="Genomic_DNA"/>
</dbReference>
<evidence type="ECO:0000313" key="2">
    <source>
        <dbReference type="Proteomes" id="UP000512146"/>
    </source>
</evidence>
<accession>A0A7L6LCQ0</accession>
<sequence length="321" mass="37344">MLTEFHFDEFYLGSDELDSDNAIFIHKKIIDSWKDFGCFVYPNMKKTDYIEWINGLEPKISQLWQVAFSHYKKSSMVSTYTPICDFLNPVDIEATYRADELDLIIIPNNSPLINTPLITAHNLEISKTIGIIDSLSFANSKSLCETDIADGDSIDDILEKRFKKLIKNSKVITIIDRYWAKNHDEDISRRKPALEKILDYIYFLKKNISIVIYTSNVNSPDNYNTILTNYVNFTLKGSTNFSKYITYFEISVCDDNLFQPKGHDRYLAFDDKVCILGRGISIFRAYPVQNCTLNIKDINQTQFNKILKEFSRNRKFKIDIL</sequence>
<dbReference type="RefSeq" id="WP_105267626.1">
    <property type="nucleotide sequence ID" value="NZ_CP056165.1"/>
</dbReference>
<evidence type="ECO:0000313" key="1">
    <source>
        <dbReference type="EMBL" id="QLX30729.1"/>
    </source>
</evidence>
<proteinExistence type="predicted"/>
<name>A0A7L6LCQ0_9ESCH</name>
<dbReference type="AlphaFoldDB" id="A0A7L6LCQ0"/>
<protein>
    <submittedName>
        <fullName evidence="1">Uncharacterized protein</fullName>
    </submittedName>
</protein>